<evidence type="ECO:0000259" key="1">
    <source>
        <dbReference type="PROSITE" id="PS50181"/>
    </source>
</evidence>
<dbReference type="PANTHER" id="PTHR31672">
    <property type="entry name" value="BNACNNG10540D PROTEIN"/>
    <property type="match status" value="1"/>
</dbReference>
<protein>
    <recommendedName>
        <fullName evidence="1">F-box domain-containing protein</fullName>
    </recommendedName>
</protein>
<keyword evidence="3" id="KW-1185">Reference proteome</keyword>
<organism evidence="2 3">
    <name type="scientific">Acacia crassicarpa</name>
    <name type="common">northern wattle</name>
    <dbReference type="NCBI Taxonomy" id="499986"/>
    <lineage>
        <taxon>Eukaryota</taxon>
        <taxon>Viridiplantae</taxon>
        <taxon>Streptophyta</taxon>
        <taxon>Embryophyta</taxon>
        <taxon>Tracheophyta</taxon>
        <taxon>Spermatophyta</taxon>
        <taxon>Magnoliopsida</taxon>
        <taxon>eudicotyledons</taxon>
        <taxon>Gunneridae</taxon>
        <taxon>Pentapetalae</taxon>
        <taxon>rosids</taxon>
        <taxon>fabids</taxon>
        <taxon>Fabales</taxon>
        <taxon>Fabaceae</taxon>
        <taxon>Caesalpinioideae</taxon>
        <taxon>mimosoid clade</taxon>
        <taxon>Acacieae</taxon>
        <taxon>Acacia</taxon>
    </lineage>
</organism>
<evidence type="ECO:0000313" key="2">
    <source>
        <dbReference type="EMBL" id="KAK4280074.1"/>
    </source>
</evidence>
<dbReference type="SUPFAM" id="SSF81383">
    <property type="entry name" value="F-box domain"/>
    <property type="match status" value="1"/>
</dbReference>
<sequence>METMEIPQEIVNDIFSQLPAKSILRFKSCSKTINRLTKDNNFVIKHAQNLTLQGGDTSFFIQGHEIKIYPLHGNTASKSSSSAIIPRSFLRFLNRKLGEILLSSNGLLLCRFVQKRGLLDNDEFIICNPTTKSFTSIAATDSLLWNKPQAFLSMDFDQKQNRYELVLLEYSRHQGLDTVECKTYLPEEGVWTKREKGLHMGYSWMILCPYFKGKYHYLLSYNFENGETRRVLFPKEVTKTLAELDYDDLCTFRWDKVGTSGNEIYLGILDRRGHIFTFWVLKDYQSSSWSMFSTLSFQDIGLEEVSICGFTIMNGHSLVFATEKNVYKYDLIGGRGIKAVETFFLF</sequence>
<dbReference type="PROSITE" id="PS50181">
    <property type="entry name" value="FBOX"/>
    <property type="match status" value="1"/>
</dbReference>
<dbReference type="SMART" id="SM00256">
    <property type="entry name" value="FBOX"/>
    <property type="match status" value="1"/>
</dbReference>
<dbReference type="InterPro" id="IPR050796">
    <property type="entry name" value="SCF_F-box_component"/>
</dbReference>
<dbReference type="Proteomes" id="UP001293593">
    <property type="component" value="Unassembled WGS sequence"/>
</dbReference>
<name>A0AAE1MZC2_9FABA</name>
<dbReference type="InterPro" id="IPR001810">
    <property type="entry name" value="F-box_dom"/>
</dbReference>
<dbReference type="EMBL" id="JAWXYG010000002">
    <property type="protein sequence ID" value="KAK4280074.1"/>
    <property type="molecule type" value="Genomic_DNA"/>
</dbReference>
<proteinExistence type="predicted"/>
<dbReference type="PANTHER" id="PTHR31672:SF13">
    <property type="entry name" value="F-BOX PROTEIN CPR30-LIKE"/>
    <property type="match status" value="1"/>
</dbReference>
<dbReference type="InterPro" id="IPR036047">
    <property type="entry name" value="F-box-like_dom_sf"/>
</dbReference>
<reference evidence="2" key="1">
    <citation type="submission" date="2023-10" db="EMBL/GenBank/DDBJ databases">
        <title>Chromosome-level genome of the transformable northern wattle, Acacia crassicarpa.</title>
        <authorList>
            <person name="Massaro I."/>
            <person name="Sinha N.R."/>
            <person name="Poethig S."/>
            <person name="Leichty A.R."/>
        </authorList>
    </citation>
    <scope>NUCLEOTIDE SEQUENCE</scope>
    <source>
        <strain evidence="2">Acra3RX</strain>
        <tissue evidence="2">Leaf</tissue>
    </source>
</reference>
<feature type="domain" description="F-box" evidence="1">
    <location>
        <begin position="1"/>
        <end position="46"/>
    </location>
</feature>
<dbReference type="AlphaFoldDB" id="A0AAE1MZC2"/>
<dbReference type="Gene3D" id="1.20.1280.50">
    <property type="match status" value="1"/>
</dbReference>
<accession>A0AAE1MZC2</accession>
<dbReference type="Pfam" id="PF00646">
    <property type="entry name" value="F-box"/>
    <property type="match status" value="1"/>
</dbReference>
<gene>
    <name evidence="2" type="ORF">QN277_011745</name>
</gene>
<evidence type="ECO:0000313" key="3">
    <source>
        <dbReference type="Proteomes" id="UP001293593"/>
    </source>
</evidence>
<comment type="caution">
    <text evidence="2">The sequence shown here is derived from an EMBL/GenBank/DDBJ whole genome shotgun (WGS) entry which is preliminary data.</text>
</comment>